<feature type="transmembrane region" description="Helical" evidence="10">
    <location>
        <begin position="273"/>
        <end position="296"/>
    </location>
</feature>
<evidence type="ECO:0000256" key="3">
    <source>
        <dbReference type="ARBA" id="ARBA00022500"/>
    </source>
</evidence>
<dbReference type="PROSITE" id="PS50885">
    <property type="entry name" value="HAMP"/>
    <property type="match status" value="1"/>
</dbReference>
<keyword evidence="5 10" id="KW-1133">Transmembrane helix</keyword>
<evidence type="ECO:0000256" key="10">
    <source>
        <dbReference type="SAM" id="Phobius"/>
    </source>
</evidence>
<evidence type="ECO:0000256" key="4">
    <source>
        <dbReference type="ARBA" id="ARBA00022692"/>
    </source>
</evidence>
<comment type="similarity">
    <text evidence="8">Belongs to the methyl-accepting chemotaxis (MCP) protein family.</text>
</comment>
<dbReference type="SMART" id="SM00304">
    <property type="entry name" value="HAMP"/>
    <property type="match status" value="1"/>
</dbReference>
<comment type="subcellular location">
    <subcellularLocation>
        <location evidence="1">Cell membrane</location>
        <topology evidence="1">Multi-pass membrane protein</topology>
    </subcellularLocation>
</comment>
<dbReference type="EMBL" id="CP157355">
    <property type="protein sequence ID" value="XBM01210.1"/>
    <property type="molecule type" value="Genomic_DNA"/>
</dbReference>
<dbReference type="PANTHER" id="PTHR32089:SF117">
    <property type="entry name" value="METHYL ACCEPTING SENSORY TRANSDUCER WITH CACHE_1 SMALL MOLECULE BINDING DOMAIN"/>
    <property type="match status" value="1"/>
</dbReference>
<keyword evidence="3" id="KW-0145">Chemotaxis</keyword>
<evidence type="ECO:0000256" key="7">
    <source>
        <dbReference type="ARBA" id="ARBA00023224"/>
    </source>
</evidence>
<dbReference type="GO" id="GO:0006935">
    <property type="term" value="P:chemotaxis"/>
    <property type="evidence" value="ECO:0007669"/>
    <property type="project" value="UniProtKB-KW"/>
</dbReference>
<organism evidence="13">
    <name type="scientific">Chitinibacter mangrovi</name>
    <dbReference type="NCBI Taxonomy" id="3153927"/>
    <lineage>
        <taxon>Bacteria</taxon>
        <taxon>Pseudomonadati</taxon>
        <taxon>Pseudomonadota</taxon>
        <taxon>Betaproteobacteria</taxon>
        <taxon>Neisseriales</taxon>
        <taxon>Chitinibacteraceae</taxon>
        <taxon>Chitinibacter</taxon>
    </lineage>
</organism>
<accession>A0AAU7FAZ1</accession>
<dbReference type="GO" id="GO:0005886">
    <property type="term" value="C:plasma membrane"/>
    <property type="evidence" value="ECO:0007669"/>
    <property type="project" value="UniProtKB-SubCell"/>
</dbReference>
<dbReference type="PRINTS" id="PR00260">
    <property type="entry name" value="CHEMTRNSDUCR"/>
</dbReference>
<feature type="domain" description="Methyl-accepting transducer" evidence="11">
    <location>
        <begin position="356"/>
        <end position="592"/>
    </location>
</feature>
<dbReference type="SUPFAM" id="SSF58104">
    <property type="entry name" value="Methyl-accepting chemotaxis protein (MCP) signaling domain"/>
    <property type="match status" value="1"/>
</dbReference>
<dbReference type="GO" id="GO:0007165">
    <property type="term" value="P:signal transduction"/>
    <property type="evidence" value="ECO:0007669"/>
    <property type="project" value="UniProtKB-KW"/>
</dbReference>
<dbReference type="CDD" id="cd11386">
    <property type="entry name" value="MCP_signal"/>
    <property type="match status" value="1"/>
</dbReference>
<dbReference type="RefSeq" id="WP_348945516.1">
    <property type="nucleotide sequence ID" value="NZ_CP157355.1"/>
</dbReference>
<evidence type="ECO:0000259" key="11">
    <source>
        <dbReference type="PROSITE" id="PS50111"/>
    </source>
</evidence>
<dbReference type="Gene3D" id="1.10.287.950">
    <property type="entry name" value="Methyl-accepting chemotaxis protein"/>
    <property type="match status" value="1"/>
</dbReference>
<evidence type="ECO:0000256" key="2">
    <source>
        <dbReference type="ARBA" id="ARBA00022475"/>
    </source>
</evidence>
<dbReference type="InterPro" id="IPR029151">
    <property type="entry name" value="Sensor-like_sf"/>
</dbReference>
<proteinExistence type="inferred from homology"/>
<dbReference type="KEGG" id="cmav:ABHF33_02675"/>
<keyword evidence="6 10" id="KW-0472">Membrane</keyword>
<dbReference type="InterPro" id="IPR004089">
    <property type="entry name" value="MCPsignal_dom"/>
</dbReference>
<evidence type="ECO:0000259" key="12">
    <source>
        <dbReference type="PROSITE" id="PS50885"/>
    </source>
</evidence>
<dbReference type="PROSITE" id="PS50111">
    <property type="entry name" value="CHEMOTAXIS_TRANSDUC_2"/>
    <property type="match status" value="1"/>
</dbReference>
<evidence type="ECO:0000256" key="9">
    <source>
        <dbReference type="PROSITE-ProRule" id="PRU00284"/>
    </source>
</evidence>
<dbReference type="PANTHER" id="PTHR32089">
    <property type="entry name" value="METHYL-ACCEPTING CHEMOTAXIS PROTEIN MCPB"/>
    <property type="match status" value="1"/>
</dbReference>
<gene>
    <name evidence="13" type="ORF">ABHF33_02675</name>
</gene>
<sequence>MFNSLRARLIAFIAVLILVVTSVLTIGAYTKMRDEMINVGLRNEIIGIETGYSVMLRNWMADKKMIVSAIATALEGATDFTPVLLQGSKSALFDSAYLGTQDKQMIVSRDLGLPEGYDPTSRPWYQQAQKENKTVMTAPYVDAGTKRLIISFAAPVKKNGAFFGVVGTDIFLDDIVKDVLNIKMTGNGYALLVDKAGTILVHSDQAKILKPTTDLNPDISAANLAKISASQDFLDTEINGEGKYVYAKAIDGSDVVLMMVIDKATALAPLNQLLWTAIATLVVILLIVIPLASVLVNRMMAGLLKIRKGMVEISQGEGDLTRKIQIDGDDEIAQTAKAFNQFTDRLRTMFSDLRKETENLTVGVQQINQVLNTLSNDSRILSDMAATNAATIEEITVSISHIADNAGEANHLVNNTGALSADSAKTMNEVANEVGKSATEVSELSSLLDRLNQRSQDISGIIQVIKEIADQTNLLALNAAIEAARAGEQGRGFAVVADEVRKLAERTSSATLEITGMIDGIRGETNAAVRNMESTLGAVQSGVALSNNAASKIVDIRQNMSQVMEKMSEIAHATKEQQDATTMMAQSAENITNQMQQSDAALHRANDSVAQLNHLAGFLREMFGRFKV</sequence>
<evidence type="ECO:0000256" key="1">
    <source>
        <dbReference type="ARBA" id="ARBA00004651"/>
    </source>
</evidence>
<dbReference type="InterPro" id="IPR003660">
    <property type="entry name" value="HAMP_dom"/>
</dbReference>
<name>A0AAU7FAZ1_9NEIS</name>
<dbReference type="Pfam" id="PF00672">
    <property type="entry name" value="HAMP"/>
    <property type="match status" value="1"/>
</dbReference>
<dbReference type="CDD" id="cd12913">
    <property type="entry name" value="PDC1_MCP_like"/>
    <property type="match status" value="1"/>
</dbReference>
<evidence type="ECO:0000256" key="5">
    <source>
        <dbReference type="ARBA" id="ARBA00022989"/>
    </source>
</evidence>
<dbReference type="SUPFAM" id="SSF103190">
    <property type="entry name" value="Sensory domain-like"/>
    <property type="match status" value="1"/>
</dbReference>
<dbReference type="CDD" id="cd06225">
    <property type="entry name" value="HAMP"/>
    <property type="match status" value="1"/>
</dbReference>
<dbReference type="Pfam" id="PF02743">
    <property type="entry name" value="dCache_1"/>
    <property type="match status" value="1"/>
</dbReference>
<dbReference type="AlphaFoldDB" id="A0AAU7FAZ1"/>
<dbReference type="FunFam" id="1.10.287.950:FF:000001">
    <property type="entry name" value="Methyl-accepting chemotaxis sensory transducer"/>
    <property type="match status" value="1"/>
</dbReference>
<dbReference type="InterPro" id="IPR033479">
    <property type="entry name" value="dCache_1"/>
</dbReference>
<dbReference type="GO" id="GO:0004888">
    <property type="term" value="F:transmembrane signaling receptor activity"/>
    <property type="evidence" value="ECO:0007669"/>
    <property type="project" value="InterPro"/>
</dbReference>
<dbReference type="SMART" id="SM00283">
    <property type="entry name" value="MA"/>
    <property type="match status" value="1"/>
</dbReference>
<evidence type="ECO:0000313" key="13">
    <source>
        <dbReference type="EMBL" id="XBM01210.1"/>
    </source>
</evidence>
<reference evidence="13" key="1">
    <citation type="submission" date="2024-05" db="EMBL/GenBank/DDBJ databases">
        <authorList>
            <person name="Yang L."/>
            <person name="Pan L."/>
        </authorList>
    </citation>
    <scope>NUCLEOTIDE SEQUENCE</scope>
    <source>
        <strain evidence="13">FCG-7</strain>
    </source>
</reference>
<keyword evidence="4 10" id="KW-0812">Transmembrane</keyword>
<dbReference type="CDD" id="cd12912">
    <property type="entry name" value="PDC2_MCP_like"/>
    <property type="match status" value="1"/>
</dbReference>
<protein>
    <submittedName>
        <fullName evidence="13">Methyl-accepting chemotaxis protein</fullName>
    </submittedName>
</protein>
<dbReference type="Pfam" id="PF00015">
    <property type="entry name" value="MCPsignal"/>
    <property type="match status" value="1"/>
</dbReference>
<evidence type="ECO:0000256" key="8">
    <source>
        <dbReference type="ARBA" id="ARBA00029447"/>
    </source>
</evidence>
<feature type="domain" description="HAMP" evidence="12">
    <location>
        <begin position="297"/>
        <end position="351"/>
    </location>
</feature>
<dbReference type="InterPro" id="IPR004090">
    <property type="entry name" value="Chemotax_Me-accpt_rcpt"/>
</dbReference>
<dbReference type="Gene3D" id="3.30.450.20">
    <property type="entry name" value="PAS domain"/>
    <property type="match status" value="2"/>
</dbReference>
<keyword evidence="2" id="KW-1003">Cell membrane</keyword>
<evidence type="ECO:0000256" key="6">
    <source>
        <dbReference type="ARBA" id="ARBA00023136"/>
    </source>
</evidence>
<keyword evidence="7 9" id="KW-0807">Transducer</keyword>